<gene>
    <name evidence="2" type="ORF">R50_1661</name>
</gene>
<evidence type="ECO:0000313" key="3">
    <source>
        <dbReference type="Proteomes" id="UP000503399"/>
    </source>
</evidence>
<keyword evidence="3" id="KW-1185">Reference proteome</keyword>
<sequence>MTSARGRRYHHRKPRPRNAMTGKRRGGARAQESRRMVRAGGLVPRIPPGAQAETGPRVREYASRHPAVTRDRCVGSG</sequence>
<dbReference type="AlphaFoldDB" id="A0A6F8ZHN5"/>
<proteinExistence type="predicted"/>
<accession>A0A6F8ZHN5</accession>
<organism evidence="2 3">
    <name type="scientific">Candidatus Hydrogenisulfobacillus filiaventi</name>
    <dbReference type="NCBI Taxonomy" id="2707344"/>
    <lineage>
        <taxon>Bacteria</taxon>
        <taxon>Bacillati</taxon>
        <taxon>Bacillota</taxon>
        <taxon>Clostridia</taxon>
        <taxon>Eubacteriales</taxon>
        <taxon>Clostridiales Family XVII. Incertae Sedis</taxon>
        <taxon>Candidatus Hydrogenisulfobacillus</taxon>
    </lineage>
</organism>
<protein>
    <submittedName>
        <fullName evidence="2">Uncharacterized protein</fullName>
    </submittedName>
</protein>
<evidence type="ECO:0000256" key="1">
    <source>
        <dbReference type="SAM" id="MobiDB-lite"/>
    </source>
</evidence>
<dbReference type="EMBL" id="LR778114">
    <property type="protein sequence ID" value="CAB1129162.1"/>
    <property type="molecule type" value="Genomic_DNA"/>
</dbReference>
<evidence type="ECO:0000313" key="2">
    <source>
        <dbReference type="EMBL" id="CAB1129162.1"/>
    </source>
</evidence>
<dbReference type="KEGG" id="hfv:R50_1661"/>
<name>A0A6F8ZHN5_9FIRM</name>
<feature type="compositionally biased region" description="Basic and acidic residues" evidence="1">
    <location>
        <begin position="56"/>
        <end position="77"/>
    </location>
</feature>
<feature type="region of interest" description="Disordered" evidence="1">
    <location>
        <begin position="1"/>
        <end position="77"/>
    </location>
</feature>
<feature type="compositionally biased region" description="Basic residues" evidence="1">
    <location>
        <begin position="1"/>
        <end position="27"/>
    </location>
</feature>
<dbReference type="Proteomes" id="UP000503399">
    <property type="component" value="Chromosome"/>
</dbReference>
<reference evidence="2 3" key="1">
    <citation type="submission" date="2020-02" db="EMBL/GenBank/DDBJ databases">
        <authorList>
            <person name="Hogendoorn C."/>
        </authorList>
    </citation>
    <scope>NUCLEOTIDE SEQUENCE [LARGE SCALE GENOMIC DNA]</scope>
    <source>
        <strain evidence="2">R501</strain>
    </source>
</reference>